<keyword evidence="1" id="KW-0732">Signal</keyword>
<dbReference type="EMBL" id="JAPCWZ010000004">
    <property type="protein sequence ID" value="KAK8868415.1"/>
    <property type="molecule type" value="Genomic_DNA"/>
</dbReference>
<gene>
    <name evidence="2" type="ORF">PGQ11_006993</name>
</gene>
<feature type="chain" id="PRO_5045915858" description="Ecp2 effector protein domain-containing protein" evidence="1">
    <location>
        <begin position="18"/>
        <end position="120"/>
    </location>
</feature>
<evidence type="ECO:0008006" key="4">
    <source>
        <dbReference type="Google" id="ProtNLM"/>
    </source>
</evidence>
<feature type="signal peptide" evidence="1">
    <location>
        <begin position="1"/>
        <end position="17"/>
    </location>
</feature>
<comment type="caution">
    <text evidence="2">The sequence shown here is derived from an EMBL/GenBank/DDBJ whole genome shotgun (WGS) entry which is preliminary data.</text>
</comment>
<name>A0ABR2IUB3_9PEZI</name>
<accession>A0ABR2IUB3</accession>
<organism evidence="2 3">
    <name type="scientific">Apiospora arundinis</name>
    <dbReference type="NCBI Taxonomy" id="335852"/>
    <lineage>
        <taxon>Eukaryota</taxon>
        <taxon>Fungi</taxon>
        <taxon>Dikarya</taxon>
        <taxon>Ascomycota</taxon>
        <taxon>Pezizomycotina</taxon>
        <taxon>Sordariomycetes</taxon>
        <taxon>Xylariomycetidae</taxon>
        <taxon>Amphisphaeriales</taxon>
        <taxon>Apiosporaceae</taxon>
        <taxon>Apiospora</taxon>
    </lineage>
</organism>
<proteinExistence type="predicted"/>
<dbReference type="Proteomes" id="UP001390339">
    <property type="component" value="Unassembled WGS sequence"/>
</dbReference>
<evidence type="ECO:0000313" key="3">
    <source>
        <dbReference type="Proteomes" id="UP001390339"/>
    </source>
</evidence>
<evidence type="ECO:0000256" key="1">
    <source>
        <dbReference type="SAM" id="SignalP"/>
    </source>
</evidence>
<sequence>MQLKTIFFTLMAAGTNASPIEARQLAKGSGKISLYSEHGCRGAIAENVAITSDCTTLNETATSIKFLSYYNDGFVIWGLDAFSDTQCRFQVAEVLPPDCTFSTVNNAQIKSVNMRPGFPF</sequence>
<protein>
    <recommendedName>
        <fullName evidence="4">Ecp2 effector protein domain-containing protein</fullName>
    </recommendedName>
</protein>
<keyword evidence="3" id="KW-1185">Reference proteome</keyword>
<reference evidence="2 3" key="1">
    <citation type="journal article" date="2024" name="IMA Fungus">
        <title>Apiospora arundinis, a panoply of carbohydrate-active enzymes and secondary metabolites.</title>
        <authorList>
            <person name="Sorensen T."/>
            <person name="Petersen C."/>
            <person name="Muurmann A.T."/>
            <person name="Christiansen J.V."/>
            <person name="Brundto M.L."/>
            <person name="Overgaard C.K."/>
            <person name="Boysen A.T."/>
            <person name="Wollenberg R.D."/>
            <person name="Larsen T.O."/>
            <person name="Sorensen J.L."/>
            <person name="Nielsen K.L."/>
            <person name="Sondergaard T.E."/>
        </authorList>
    </citation>
    <scope>NUCLEOTIDE SEQUENCE [LARGE SCALE GENOMIC DNA]</scope>
    <source>
        <strain evidence="2 3">AAU 773</strain>
    </source>
</reference>
<evidence type="ECO:0000313" key="2">
    <source>
        <dbReference type="EMBL" id="KAK8868415.1"/>
    </source>
</evidence>